<evidence type="ECO:0000313" key="3">
    <source>
        <dbReference type="Proteomes" id="UP000326396"/>
    </source>
</evidence>
<evidence type="ECO:0000256" key="1">
    <source>
        <dbReference type="SAM" id="Coils"/>
    </source>
</evidence>
<protein>
    <submittedName>
        <fullName evidence="2">Uncharacterized protein</fullName>
    </submittedName>
</protein>
<name>A0A5N6P1W7_9ASTR</name>
<organism evidence="2 3">
    <name type="scientific">Mikania micrantha</name>
    <name type="common">bitter vine</name>
    <dbReference type="NCBI Taxonomy" id="192012"/>
    <lineage>
        <taxon>Eukaryota</taxon>
        <taxon>Viridiplantae</taxon>
        <taxon>Streptophyta</taxon>
        <taxon>Embryophyta</taxon>
        <taxon>Tracheophyta</taxon>
        <taxon>Spermatophyta</taxon>
        <taxon>Magnoliopsida</taxon>
        <taxon>eudicotyledons</taxon>
        <taxon>Gunneridae</taxon>
        <taxon>Pentapetalae</taxon>
        <taxon>asterids</taxon>
        <taxon>campanulids</taxon>
        <taxon>Asterales</taxon>
        <taxon>Asteraceae</taxon>
        <taxon>Asteroideae</taxon>
        <taxon>Heliantheae alliance</taxon>
        <taxon>Eupatorieae</taxon>
        <taxon>Mikania</taxon>
    </lineage>
</organism>
<proteinExistence type="predicted"/>
<comment type="caution">
    <text evidence="2">The sequence shown here is derived from an EMBL/GenBank/DDBJ whole genome shotgun (WGS) entry which is preliminary data.</text>
</comment>
<keyword evidence="1" id="KW-0175">Coiled coil</keyword>
<sequence>MEETDWAVDKQIQELDLKIKDAEIVLSELEEKVKKVRQEVEIFKQRKQNLELYGKSLDPDNMNVQEETSSSFSIFPNTYFIKRKSNNCRYCKKTFGFITEVEKHESVCIQNAEAMMGQNHVLPIEAEFEEMLEATLLLKKSMQVIKKPADKAILGLKEILKVGLTKMLEDYVAEQKKKKNKSKSKKH</sequence>
<dbReference type="EMBL" id="SZYD01000007">
    <property type="protein sequence ID" value="KAD5803219.1"/>
    <property type="molecule type" value="Genomic_DNA"/>
</dbReference>
<reference evidence="2 3" key="1">
    <citation type="submission" date="2019-05" db="EMBL/GenBank/DDBJ databases">
        <title>Mikania micrantha, genome provides insights into the molecular mechanism of rapid growth.</title>
        <authorList>
            <person name="Liu B."/>
        </authorList>
    </citation>
    <scope>NUCLEOTIDE SEQUENCE [LARGE SCALE GENOMIC DNA]</scope>
    <source>
        <strain evidence="2">NLD-2019</strain>
        <tissue evidence="2">Leaf</tissue>
    </source>
</reference>
<accession>A0A5N6P1W7</accession>
<dbReference type="AlphaFoldDB" id="A0A5N6P1W7"/>
<dbReference type="Proteomes" id="UP000326396">
    <property type="component" value="Linkage Group LG15"/>
</dbReference>
<evidence type="ECO:0000313" key="2">
    <source>
        <dbReference type="EMBL" id="KAD5803219.1"/>
    </source>
</evidence>
<gene>
    <name evidence="2" type="ORF">E3N88_14579</name>
</gene>
<feature type="coiled-coil region" evidence="1">
    <location>
        <begin position="12"/>
        <end position="53"/>
    </location>
</feature>
<keyword evidence="3" id="KW-1185">Reference proteome</keyword>